<dbReference type="Proteomes" id="UP001057402">
    <property type="component" value="Chromosome 10"/>
</dbReference>
<gene>
    <name evidence="1" type="ORF">MLD38_035054</name>
</gene>
<comment type="caution">
    <text evidence="1">The sequence shown here is derived from an EMBL/GenBank/DDBJ whole genome shotgun (WGS) entry which is preliminary data.</text>
</comment>
<reference evidence="2" key="1">
    <citation type="journal article" date="2023" name="Front. Plant Sci.">
        <title>Chromosomal-level genome assembly of Melastoma candidum provides insights into trichome evolution.</title>
        <authorList>
            <person name="Zhong Y."/>
            <person name="Wu W."/>
            <person name="Sun C."/>
            <person name="Zou P."/>
            <person name="Liu Y."/>
            <person name="Dai S."/>
            <person name="Zhou R."/>
        </authorList>
    </citation>
    <scope>NUCLEOTIDE SEQUENCE [LARGE SCALE GENOMIC DNA]</scope>
</reference>
<evidence type="ECO:0000313" key="2">
    <source>
        <dbReference type="Proteomes" id="UP001057402"/>
    </source>
</evidence>
<proteinExistence type="predicted"/>
<organism evidence="1 2">
    <name type="scientific">Melastoma candidum</name>
    <dbReference type="NCBI Taxonomy" id="119954"/>
    <lineage>
        <taxon>Eukaryota</taxon>
        <taxon>Viridiplantae</taxon>
        <taxon>Streptophyta</taxon>
        <taxon>Embryophyta</taxon>
        <taxon>Tracheophyta</taxon>
        <taxon>Spermatophyta</taxon>
        <taxon>Magnoliopsida</taxon>
        <taxon>eudicotyledons</taxon>
        <taxon>Gunneridae</taxon>
        <taxon>Pentapetalae</taxon>
        <taxon>rosids</taxon>
        <taxon>malvids</taxon>
        <taxon>Myrtales</taxon>
        <taxon>Melastomataceae</taxon>
        <taxon>Melastomatoideae</taxon>
        <taxon>Melastomateae</taxon>
        <taxon>Melastoma</taxon>
    </lineage>
</organism>
<protein>
    <submittedName>
        <fullName evidence="1">Uncharacterized protein</fullName>
    </submittedName>
</protein>
<dbReference type="EMBL" id="CM042889">
    <property type="protein sequence ID" value="KAI4321705.1"/>
    <property type="molecule type" value="Genomic_DNA"/>
</dbReference>
<sequence>MTTMIDLGRSTPAGRPNNPSTQLISFMDSPTSVDCSHTIPYRRSSFRSLIQLMAPCFFFPHHPDDGDDHHHPRCVLGGRAHSLSPHNGVDSVTITFFGRRRGKRVNLCIQHHSQTLLFLQLSVPTAQLAREMQSGVLRITLACNGEDDPGVGARRGSLYEVPVWRVYWNGRKVGYGVRGSKDVRGGGEGVLRVMRKVSVGAGVVRLGAEEDGNEVMYMRARFERVVGSADAEAFHMINPVGCVGQELSLFLLRS</sequence>
<accession>A0ACB9MD83</accession>
<name>A0ACB9MD83_9MYRT</name>
<keyword evidence="2" id="KW-1185">Reference proteome</keyword>
<evidence type="ECO:0000313" key="1">
    <source>
        <dbReference type="EMBL" id="KAI4321705.1"/>
    </source>
</evidence>